<proteinExistence type="predicted"/>
<reference evidence="1" key="1">
    <citation type="submission" date="2018-02" db="EMBL/GenBank/DDBJ databases">
        <title>Rhizophora mucronata_Transcriptome.</title>
        <authorList>
            <person name="Meera S.P."/>
            <person name="Sreeshan A."/>
            <person name="Augustine A."/>
        </authorList>
    </citation>
    <scope>NUCLEOTIDE SEQUENCE</scope>
    <source>
        <tissue evidence="1">Leaf</tissue>
    </source>
</reference>
<name>A0A2P2LVL2_RHIMU</name>
<accession>A0A2P2LVL2</accession>
<organism evidence="1">
    <name type="scientific">Rhizophora mucronata</name>
    <name type="common">Asiatic mangrove</name>
    <dbReference type="NCBI Taxonomy" id="61149"/>
    <lineage>
        <taxon>Eukaryota</taxon>
        <taxon>Viridiplantae</taxon>
        <taxon>Streptophyta</taxon>
        <taxon>Embryophyta</taxon>
        <taxon>Tracheophyta</taxon>
        <taxon>Spermatophyta</taxon>
        <taxon>Magnoliopsida</taxon>
        <taxon>eudicotyledons</taxon>
        <taxon>Gunneridae</taxon>
        <taxon>Pentapetalae</taxon>
        <taxon>rosids</taxon>
        <taxon>fabids</taxon>
        <taxon>Malpighiales</taxon>
        <taxon>Rhizophoraceae</taxon>
        <taxon>Rhizophora</taxon>
    </lineage>
</organism>
<evidence type="ECO:0000313" key="1">
    <source>
        <dbReference type="EMBL" id="MBX22021.1"/>
    </source>
</evidence>
<protein>
    <submittedName>
        <fullName evidence="1">Rnase l inhibitor</fullName>
    </submittedName>
</protein>
<dbReference type="EMBL" id="GGEC01041537">
    <property type="protein sequence ID" value="MBX22021.1"/>
    <property type="molecule type" value="Transcribed_RNA"/>
</dbReference>
<sequence>MSWLSVLGKWVYWACMMPLTISDVLLNPVTFGWTTAPRHDAEHSLVSKREALLFVFQ</sequence>
<dbReference type="AlphaFoldDB" id="A0A2P2LVL2"/>